<organism evidence="3">
    <name type="scientific">Listeria phage LP-083-1</name>
    <dbReference type="NCBI Taxonomy" id="1458854"/>
    <lineage>
        <taxon>Viruses</taxon>
        <taxon>Duplodnaviria</taxon>
        <taxon>Heunggongvirae</taxon>
        <taxon>Uroviricota</taxon>
        <taxon>Caudoviricetes</taxon>
    </lineage>
</organism>
<reference evidence="3" key="1">
    <citation type="journal article" date="2014" name="Appl. Environ. Microbiol.">
        <title>Comparative genomic and morphological analysis of Listeria phages isolated from farm environments.</title>
        <authorList>
            <person name="Denes T."/>
            <person name="Vongkamjan K."/>
            <person name="Ackermann H.W."/>
            <person name="Moreno Switt A.I."/>
            <person name="Wiedmann M."/>
            <person name="den Bakker H.C."/>
        </authorList>
    </citation>
    <scope>NUCLEOTIDE SEQUENCE</scope>
</reference>
<feature type="transmembrane region" description="Helical" evidence="2">
    <location>
        <begin position="217"/>
        <end position="247"/>
    </location>
</feature>
<feature type="region of interest" description="Disordered" evidence="1">
    <location>
        <begin position="81"/>
        <end position="157"/>
    </location>
</feature>
<feature type="compositionally biased region" description="Basic and acidic residues" evidence="1">
    <location>
        <begin position="95"/>
        <end position="113"/>
    </location>
</feature>
<gene>
    <name evidence="3" type="ORF">LP083-1_023</name>
</gene>
<accession>A0A059T5J3</accession>
<proteinExistence type="predicted"/>
<evidence type="ECO:0000313" key="3">
    <source>
        <dbReference type="EMBL" id="AHL18988.1"/>
    </source>
</evidence>
<name>A0A059T5J3_9CAUD</name>
<keyword evidence="2" id="KW-1133">Transmembrane helix</keyword>
<protein>
    <submittedName>
        <fullName evidence="3">LPXTG cell wall anchor domain-containing protein</fullName>
    </submittedName>
</protein>
<evidence type="ECO:0000256" key="1">
    <source>
        <dbReference type="SAM" id="MobiDB-lite"/>
    </source>
</evidence>
<keyword evidence="2" id="KW-0472">Membrane</keyword>
<keyword evidence="2" id="KW-0812">Transmembrane</keyword>
<evidence type="ECO:0000256" key="2">
    <source>
        <dbReference type="SAM" id="Phobius"/>
    </source>
</evidence>
<sequence>MKYILAIFLVSTSLLFTTTVKAESVDIVIPENAIQISKYVISIDGKEYSNDNGIWYLDGIPTELPKKPEIEQPTNAVTEPIIIDKEEPSNIPTEPTEKEQPKAEPKIPTKIEEKDDQENVADIPEPITEKEDNSQVTDIPETTQEKVEQENASNIPTKLEEKEVKKEVTNIPNVRQEKEQHSQVTNIPKASDTKVVAQPLSSSPDNTLPPTGDDSTLALVVTGIIFLVVGLVALAYITIGAVFIRVITSVLFGGRKK</sequence>
<dbReference type="EMBL" id="KJ094028">
    <property type="protein sequence ID" value="AHL18988.1"/>
    <property type="molecule type" value="Genomic_DNA"/>
</dbReference>